<dbReference type="InterPro" id="IPR001375">
    <property type="entry name" value="Peptidase_S9_cat"/>
</dbReference>
<evidence type="ECO:0000256" key="1">
    <source>
        <dbReference type="ARBA" id="ARBA00022729"/>
    </source>
</evidence>
<organism evidence="3 4">
    <name type="scientific">Rhodofomes roseus</name>
    <dbReference type="NCBI Taxonomy" id="34475"/>
    <lineage>
        <taxon>Eukaryota</taxon>
        <taxon>Fungi</taxon>
        <taxon>Dikarya</taxon>
        <taxon>Basidiomycota</taxon>
        <taxon>Agaricomycotina</taxon>
        <taxon>Agaricomycetes</taxon>
        <taxon>Polyporales</taxon>
        <taxon>Rhodofomes</taxon>
    </lineage>
</organism>
<dbReference type="RefSeq" id="XP_047774279.1">
    <property type="nucleotide sequence ID" value="XM_047925875.1"/>
</dbReference>
<dbReference type="Gene3D" id="3.40.50.1820">
    <property type="entry name" value="alpha/beta hydrolase"/>
    <property type="match status" value="1"/>
</dbReference>
<dbReference type="GeneID" id="72006607"/>
<evidence type="ECO:0000259" key="2">
    <source>
        <dbReference type="Pfam" id="PF00326"/>
    </source>
</evidence>
<dbReference type="SUPFAM" id="SSF53474">
    <property type="entry name" value="alpha/beta-Hydrolases"/>
    <property type="match status" value="1"/>
</dbReference>
<comment type="caution">
    <text evidence="3">The sequence shown here is derived from an EMBL/GenBank/DDBJ whole genome shotgun (WGS) entry which is preliminary data.</text>
</comment>
<evidence type="ECO:0000313" key="4">
    <source>
        <dbReference type="Proteomes" id="UP000814176"/>
    </source>
</evidence>
<sequence length="925" mass="100946">MDAAAQPQRAFGLGHTSHESGWRVSISDAWDVLGPFPIHAREQHFLSPSFPLNLSQPLDLEAKWPSAYADGGEIEWTTARSKTDGTLDVSFPEIRWAALRATEGWASLQHHSVLRTTITVTPPSVLSDDAADQLAEFPRLLVDVMRGSFFTVLPPKDSPLHSVTDFVPRWYMGNIYGMERVLPQTVPLPSAPSLNGPTTYELIVSGDYEIRLFGDPRFSGDKTGVPTLSIKLSVDLEPVPAEDTVEIVPGHGVACDFVDGWAFGDAFGVGVRSVSGWWTVNSVSLATPDLADQLNITLLQNTTLAPTQARIVPIKLFQLLPFGGHEIPVELHLESKGTDAVTRTLYTSITVRQHPHWSPSEIPEAGIQATYFYSGSTPTAFLVKPPEEPNEGPPRIPVLALHGAGVDIFSMPFWIQAIPRQKHSWIVTPSGRTAWGLDWHGPSAMDAWGSVDALSEILKSRDAWRDYEFPKDTRVLLIGHSNGGQGAWWNAGRYPDRVAAVIPAAGYLKSQAYVPLIQSHSAHYVDPSLRAILETALTPDDNDLFLSNLAHTPILAIHGGDDENVPTWHSRAYISTLKTWNPNASVALREDPGELHWYTGMFDNPDVREYMRTILESDTGLATTSVLTETPDSFTLTVSIPAESGSLHGWRVHQLLVPGRLGRLTVRVTGASIDVRTGNIAAFSIRHVVRYAASTLIVDGTVLPSGNLQDDLVYFSYQDGIWRPTDDNSPPALQPYGRLATILTSTAPLTIVYEPNSPSLLSAALRLAAALDGYHKLDAEIISDEEATRRLHANSLGDRNVVVLTTGTGEFTHSLLSKRRTAFSLEGDSLRLKGKPLSGQSAALFLHPHPSAPDASILFIHALEESALERGLRLFPVRTGVPVPDLIVITERADEMGAGGIEGAGVWGNAWSWNEGVSSFYIIKP</sequence>
<dbReference type="Proteomes" id="UP000814176">
    <property type="component" value="Unassembled WGS sequence"/>
</dbReference>
<accession>A0ABQ8K2U4</accession>
<evidence type="ECO:0000313" key="3">
    <source>
        <dbReference type="EMBL" id="KAH9831032.1"/>
    </source>
</evidence>
<name>A0ABQ8K2U4_9APHY</name>
<gene>
    <name evidence="3" type="ORF">C8Q71DRAFT_799224</name>
</gene>
<dbReference type="PANTHER" id="PTHR43037:SF4">
    <property type="entry name" value="PEPTIDASE S9 PROLYL OLIGOPEPTIDASE CATALYTIC DOMAIN-CONTAINING PROTEIN"/>
    <property type="match status" value="1"/>
</dbReference>
<feature type="domain" description="Peptidase S9 prolyl oligopeptidase catalytic" evidence="2">
    <location>
        <begin position="429"/>
        <end position="599"/>
    </location>
</feature>
<dbReference type="EMBL" id="JADCUA010000028">
    <property type="protein sequence ID" value="KAH9831032.1"/>
    <property type="molecule type" value="Genomic_DNA"/>
</dbReference>
<dbReference type="InterPro" id="IPR029058">
    <property type="entry name" value="AB_hydrolase_fold"/>
</dbReference>
<protein>
    <recommendedName>
        <fullName evidence="2">Peptidase S9 prolyl oligopeptidase catalytic domain-containing protein</fullName>
    </recommendedName>
</protein>
<dbReference type="InterPro" id="IPR050955">
    <property type="entry name" value="Plant_Biomass_Hydrol_Est"/>
</dbReference>
<keyword evidence="1" id="KW-0732">Signal</keyword>
<dbReference type="Pfam" id="PF00326">
    <property type="entry name" value="Peptidase_S9"/>
    <property type="match status" value="1"/>
</dbReference>
<keyword evidence="4" id="KW-1185">Reference proteome</keyword>
<proteinExistence type="predicted"/>
<dbReference type="PANTHER" id="PTHR43037">
    <property type="entry name" value="UNNAMED PRODUCT-RELATED"/>
    <property type="match status" value="1"/>
</dbReference>
<reference evidence="3 4" key="1">
    <citation type="journal article" date="2021" name="Environ. Microbiol.">
        <title>Gene family expansions and transcriptome signatures uncover fungal adaptations to wood decay.</title>
        <authorList>
            <person name="Hage H."/>
            <person name="Miyauchi S."/>
            <person name="Viragh M."/>
            <person name="Drula E."/>
            <person name="Min B."/>
            <person name="Chaduli D."/>
            <person name="Navarro D."/>
            <person name="Favel A."/>
            <person name="Norest M."/>
            <person name="Lesage-Meessen L."/>
            <person name="Balint B."/>
            <person name="Merenyi Z."/>
            <person name="de Eugenio L."/>
            <person name="Morin E."/>
            <person name="Martinez A.T."/>
            <person name="Baldrian P."/>
            <person name="Stursova M."/>
            <person name="Martinez M.J."/>
            <person name="Novotny C."/>
            <person name="Magnuson J.K."/>
            <person name="Spatafora J.W."/>
            <person name="Maurice S."/>
            <person name="Pangilinan J."/>
            <person name="Andreopoulos W."/>
            <person name="LaButti K."/>
            <person name="Hundley H."/>
            <person name="Na H."/>
            <person name="Kuo A."/>
            <person name="Barry K."/>
            <person name="Lipzen A."/>
            <person name="Henrissat B."/>
            <person name="Riley R."/>
            <person name="Ahrendt S."/>
            <person name="Nagy L.G."/>
            <person name="Grigoriev I.V."/>
            <person name="Martin F."/>
            <person name="Rosso M.N."/>
        </authorList>
    </citation>
    <scope>NUCLEOTIDE SEQUENCE [LARGE SCALE GENOMIC DNA]</scope>
    <source>
        <strain evidence="3 4">CIRM-BRFM 1785</strain>
    </source>
</reference>